<name>A0A093VGP6_TALMA</name>
<gene>
    <name evidence="2" type="ORF">GQ26_0210810</name>
</gene>
<reference evidence="2" key="2">
    <citation type="journal article" date="2014" name="PLoS Genet.">
        <title>Signature gene expression reveals novel clues to the molecular mechanisms of dimorphic transition in Penicillium marneffei.</title>
        <authorList>
            <person name="Yang E."/>
            <person name="Wang G."/>
            <person name="Cai J."/>
            <person name="Woo P.C."/>
            <person name="Lau S.K."/>
            <person name="Yuen K.-Y."/>
            <person name="Chow W.-N."/>
            <person name="Lin X."/>
        </authorList>
    </citation>
    <scope>NUCLEOTIDE SEQUENCE</scope>
    <source>
        <strain evidence="2">PM1</strain>
    </source>
</reference>
<keyword evidence="1" id="KW-0812">Transmembrane</keyword>
<dbReference type="HOGENOM" id="CLU_100710_0_0_1"/>
<protein>
    <submittedName>
        <fullName evidence="2">Putative cation-transporting ATPase C10C6.6</fullName>
    </submittedName>
</protein>
<dbReference type="AlphaFoldDB" id="A0A093VGP6"/>
<sequence>MKSHRIRVITISCPIIRPQFRDIVKQNGITFTSLRCFDGDTNPTKHITKMYEIKPDQILASAYTMIVLTGIAIVSRFFLRGLRNEAFRLEDGFMLFAFVTFNILSTITIVVVPIGYQIVAVSYDLKPLYNGLFDDEEYQLRVTYLGNWISILSSCTRLEGYFRPGGCNTDRDAKAQMANLYYVVVTEIITDGLIMALPIMFYIKPTLLEQHITEPLQSFLSVLYASWWRLFEVSPSERGCR</sequence>
<feature type="transmembrane region" description="Helical" evidence="1">
    <location>
        <begin position="58"/>
        <end position="78"/>
    </location>
</feature>
<feature type="transmembrane region" description="Helical" evidence="1">
    <location>
        <begin position="93"/>
        <end position="116"/>
    </location>
</feature>
<comment type="caution">
    <text evidence="2">The sequence shown here is derived from an EMBL/GenBank/DDBJ whole genome shotgun (WGS) entry which is preliminary data.</text>
</comment>
<accession>A0A093VGP6</accession>
<evidence type="ECO:0000256" key="1">
    <source>
        <dbReference type="SAM" id="Phobius"/>
    </source>
</evidence>
<reference key="1">
    <citation type="journal article" date="2014" name="PLoS Genet.">
        <title>Signature Gene Expression Reveals Novel Clues to the Molecular Mechanisms of Dimorphic Transition in Penicillium marneffei.</title>
        <authorList>
            <person name="Yang E."/>
            <person name="Wang G."/>
            <person name="Cai J."/>
            <person name="Woo P.C."/>
            <person name="Lau S.K."/>
            <person name="Yuen K.-Y."/>
            <person name="Chow W.-N."/>
            <person name="Lin X."/>
        </authorList>
    </citation>
    <scope>NUCLEOTIDE SEQUENCE [LARGE SCALE GENOMIC DNA]</scope>
    <source>
        <strain>PM1</strain>
    </source>
</reference>
<dbReference type="EMBL" id="JPOX01000021">
    <property type="protein sequence ID" value="KFX45876.1"/>
    <property type="molecule type" value="Genomic_DNA"/>
</dbReference>
<proteinExistence type="predicted"/>
<organism evidence="2">
    <name type="scientific">Talaromyces marneffei PM1</name>
    <dbReference type="NCBI Taxonomy" id="1077442"/>
    <lineage>
        <taxon>Eukaryota</taxon>
        <taxon>Fungi</taxon>
        <taxon>Dikarya</taxon>
        <taxon>Ascomycota</taxon>
        <taxon>Pezizomycotina</taxon>
        <taxon>Eurotiomycetes</taxon>
        <taxon>Eurotiomycetidae</taxon>
        <taxon>Eurotiales</taxon>
        <taxon>Trichocomaceae</taxon>
        <taxon>Talaromyces</taxon>
        <taxon>Talaromyces sect. Talaromyces</taxon>
    </lineage>
</organism>
<keyword evidence="1" id="KW-0472">Membrane</keyword>
<keyword evidence="1" id="KW-1133">Transmembrane helix</keyword>
<feature type="transmembrane region" description="Helical" evidence="1">
    <location>
        <begin position="180"/>
        <end position="203"/>
    </location>
</feature>
<evidence type="ECO:0000313" key="2">
    <source>
        <dbReference type="EMBL" id="KFX45876.1"/>
    </source>
</evidence>